<organism evidence="1">
    <name type="scientific">Anguilla anguilla</name>
    <name type="common">European freshwater eel</name>
    <name type="synonym">Muraena anguilla</name>
    <dbReference type="NCBI Taxonomy" id="7936"/>
    <lineage>
        <taxon>Eukaryota</taxon>
        <taxon>Metazoa</taxon>
        <taxon>Chordata</taxon>
        <taxon>Craniata</taxon>
        <taxon>Vertebrata</taxon>
        <taxon>Euteleostomi</taxon>
        <taxon>Actinopterygii</taxon>
        <taxon>Neopterygii</taxon>
        <taxon>Teleostei</taxon>
        <taxon>Anguilliformes</taxon>
        <taxon>Anguillidae</taxon>
        <taxon>Anguilla</taxon>
    </lineage>
</organism>
<dbReference type="AlphaFoldDB" id="A0A0E9R6M2"/>
<protein>
    <submittedName>
        <fullName evidence="1">Uncharacterized protein</fullName>
    </submittedName>
</protein>
<dbReference type="EMBL" id="GBXM01084579">
    <property type="protein sequence ID" value="JAH23998.1"/>
    <property type="molecule type" value="Transcribed_RNA"/>
</dbReference>
<reference evidence="1" key="2">
    <citation type="journal article" date="2015" name="Fish Shellfish Immunol.">
        <title>Early steps in the European eel (Anguilla anguilla)-Vibrio vulnificus interaction in the gills: Role of the RtxA13 toxin.</title>
        <authorList>
            <person name="Callol A."/>
            <person name="Pajuelo D."/>
            <person name="Ebbesson L."/>
            <person name="Teles M."/>
            <person name="MacKenzie S."/>
            <person name="Amaro C."/>
        </authorList>
    </citation>
    <scope>NUCLEOTIDE SEQUENCE</scope>
</reference>
<name>A0A0E9R6M2_ANGAN</name>
<reference evidence="1" key="1">
    <citation type="submission" date="2014-11" db="EMBL/GenBank/DDBJ databases">
        <authorList>
            <person name="Amaro Gonzalez C."/>
        </authorList>
    </citation>
    <scope>NUCLEOTIDE SEQUENCE</scope>
</reference>
<sequence length="43" mass="4826">MLNMHRSLNDIHFVEKNPLFCGQSDDQASTSKMSMSTAILVRA</sequence>
<accession>A0A0E9R6M2</accession>
<proteinExistence type="predicted"/>
<evidence type="ECO:0000313" key="1">
    <source>
        <dbReference type="EMBL" id="JAH23998.1"/>
    </source>
</evidence>